<keyword evidence="5" id="KW-0472">Membrane</keyword>
<evidence type="ECO:0000256" key="1">
    <source>
        <dbReference type="ARBA" id="ARBA00004370"/>
    </source>
</evidence>
<dbReference type="GO" id="GO:0038023">
    <property type="term" value="F:signaling receptor activity"/>
    <property type="evidence" value="ECO:0007669"/>
    <property type="project" value="TreeGrafter"/>
</dbReference>
<dbReference type="STRING" id="137246.A0A401TNT8"/>
<evidence type="ECO:0000256" key="5">
    <source>
        <dbReference type="ARBA" id="ARBA00023136"/>
    </source>
</evidence>
<dbReference type="PROSITE" id="PS50104">
    <property type="entry name" value="TIR"/>
    <property type="match status" value="1"/>
</dbReference>
<dbReference type="PANTHER" id="PTHR24365:SF525">
    <property type="entry name" value="TOLL-LIKE RECEPTOR 5"/>
    <property type="match status" value="1"/>
</dbReference>
<evidence type="ECO:0000259" key="6">
    <source>
        <dbReference type="PROSITE" id="PS50104"/>
    </source>
</evidence>
<proteinExistence type="predicted"/>
<evidence type="ECO:0000313" key="7">
    <source>
        <dbReference type="EMBL" id="GCC44305.1"/>
    </source>
</evidence>
<keyword evidence="4" id="KW-1133">Transmembrane helix</keyword>
<dbReference type="Gene3D" id="3.40.50.10140">
    <property type="entry name" value="Toll/interleukin-1 receptor homology (TIR) domain"/>
    <property type="match status" value="1"/>
</dbReference>
<keyword evidence="2" id="KW-0812">Transmembrane</keyword>
<protein>
    <recommendedName>
        <fullName evidence="6">TIR domain-containing protein</fullName>
    </recommendedName>
</protein>
<accession>A0A401TNT8</accession>
<evidence type="ECO:0000256" key="4">
    <source>
        <dbReference type="ARBA" id="ARBA00022989"/>
    </source>
</evidence>
<gene>
    <name evidence="7" type="ORF">chiPu_0028744</name>
</gene>
<evidence type="ECO:0000256" key="2">
    <source>
        <dbReference type="ARBA" id="ARBA00022692"/>
    </source>
</evidence>
<name>A0A401TNT8_CHIPU</name>
<dbReference type="PANTHER" id="PTHR24365">
    <property type="entry name" value="TOLL-LIKE RECEPTOR"/>
    <property type="match status" value="1"/>
</dbReference>
<dbReference type="OrthoDB" id="6160824at2759"/>
<feature type="domain" description="TIR" evidence="6">
    <location>
        <begin position="1"/>
        <end position="72"/>
    </location>
</feature>
<dbReference type="InterPro" id="IPR035897">
    <property type="entry name" value="Toll_tir_struct_dom_sf"/>
</dbReference>
<dbReference type="GO" id="GO:0002224">
    <property type="term" value="P:toll-like receptor signaling pathway"/>
    <property type="evidence" value="ECO:0007669"/>
    <property type="project" value="TreeGrafter"/>
</dbReference>
<dbReference type="AlphaFoldDB" id="A0A401TNT8"/>
<sequence>DGWCVEAFNIAQSRLFHELRDVMVVLVVGRLPDYQLMKYQPIRAYIQNRQYMRWPDDPQDHEWILDRLTDQISQEARRKTEKPFSRLNFFRRNKANDNIGLQQIATVAR</sequence>
<evidence type="ECO:0000256" key="3">
    <source>
        <dbReference type="ARBA" id="ARBA00022729"/>
    </source>
</evidence>
<reference evidence="7 8" key="1">
    <citation type="journal article" date="2018" name="Nat. Ecol. Evol.">
        <title>Shark genomes provide insights into elasmobranch evolution and the origin of vertebrates.</title>
        <authorList>
            <person name="Hara Y"/>
            <person name="Yamaguchi K"/>
            <person name="Onimaru K"/>
            <person name="Kadota M"/>
            <person name="Koyanagi M"/>
            <person name="Keeley SD"/>
            <person name="Tatsumi K"/>
            <person name="Tanaka K"/>
            <person name="Motone F"/>
            <person name="Kageyama Y"/>
            <person name="Nozu R"/>
            <person name="Adachi N"/>
            <person name="Nishimura O"/>
            <person name="Nakagawa R"/>
            <person name="Tanegashima C"/>
            <person name="Kiyatake I"/>
            <person name="Matsumoto R"/>
            <person name="Murakumo K"/>
            <person name="Nishida K"/>
            <person name="Terakita A"/>
            <person name="Kuratani S"/>
            <person name="Sato K"/>
            <person name="Hyodo S Kuraku.S."/>
        </authorList>
    </citation>
    <scope>NUCLEOTIDE SEQUENCE [LARGE SCALE GENOMIC DNA]</scope>
</reference>
<comment type="subcellular location">
    <subcellularLocation>
        <location evidence="1">Membrane</location>
    </subcellularLocation>
</comment>
<keyword evidence="8" id="KW-1185">Reference proteome</keyword>
<feature type="non-terminal residue" evidence="7">
    <location>
        <position position="1"/>
    </location>
</feature>
<dbReference type="EMBL" id="BEZZ01138939">
    <property type="protein sequence ID" value="GCC44305.1"/>
    <property type="molecule type" value="Genomic_DNA"/>
</dbReference>
<dbReference type="OMA" id="QDHEWIL"/>
<dbReference type="GO" id="GO:0005886">
    <property type="term" value="C:plasma membrane"/>
    <property type="evidence" value="ECO:0007669"/>
    <property type="project" value="TreeGrafter"/>
</dbReference>
<organism evidence="7 8">
    <name type="scientific">Chiloscyllium punctatum</name>
    <name type="common">Brownbanded bambooshark</name>
    <name type="synonym">Hemiscyllium punctatum</name>
    <dbReference type="NCBI Taxonomy" id="137246"/>
    <lineage>
        <taxon>Eukaryota</taxon>
        <taxon>Metazoa</taxon>
        <taxon>Chordata</taxon>
        <taxon>Craniata</taxon>
        <taxon>Vertebrata</taxon>
        <taxon>Chondrichthyes</taxon>
        <taxon>Elasmobranchii</taxon>
        <taxon>Galeomorphii</taxon>
        <taxon>Galeoidea</taxon>
        <taxon>Orectolobiformes</taxon>
        <taxon>Hemiscylliidae</taxon>
        <taxon>Chiloscyllium</taxon>
    </lineage>
</organism>
<keyword evidence="3" id="KW-0732">Signal</keyword>
<dbReference type="InterPro" id="IPR000157">
    <property type="entry name" value="TIR_dom"/>
</dbReference>
<dbReference type="GO" id="GO:0006954">
    <property type="term" value="P:inflammatory response"/>
    <property type="evidence" value="ECO:0007669"/>
    <property type="project" value="TreeGrafter"/>
</dbReference>
<dbReference type="SUPFAM" id="SSF52200">
    <property type="entry name" value="Toll/Interleukin receptor TIR domain"/>
    <property type="match status" value="1"/>
</dbReference>
<comment type="caution">
    <text evidence="7">The sequence shown here is derived from an EMBL/GenBank/DDBJ whole genome shotgun (WGS) entry which is preliminary data.</text>
</comment>
<evidence type="ECO:0000313" key="8">
    <source>
        <dbReference type="Proteomes" id="UP000287033"/>
    </source>
</evidence>
<dbReference type="Proteomes" id="UP000287033">
    <property type="component" value="Unassembled WGS sequence"/>
</dbReference>